<evidence type="ECO:0000313" key="1">
    <source>
        <dbReference type="EMBL" id="NVN36579.1"/>
    </source>
</evidence>
<dbReference type="Proteomes" id="UP000522590">
    <property type="component" value="Unassembled WGS sequence"/>
</dbReference>
<protein>
    <submittedName>
        <fullName evidence="1">Uncharacterized protein</fullName>
    </submittedName>
</protein>
<dbReference type="AlphaFoldDB" id="A0A850P170"/>
<name>A0A850P170_9PROT</name>
<gene>
    <name evidence="1" type="ORF">HUK81_06460</name>
</gene>
<reference evidence="1 2" key="1">
    <citation type="submission" date="2020-06" db="EMBL/GenBank/DDBJ databases">
        <title>Description of novel acetic acid bacteria.</title>
        <authorList>
            <person name="Sombolestani A."/>
        </authorList>
    </citation>
    <scope>NUCLEOTIDE SEQUENCE [LARGE SCALE GENOMIC DNA]</scope>
    <source>
        <strain evidence="1 2">LMG 25</strain>
    </source>
</reference>
<accession>A0A850P170</accession>
<comment type="caution">
    <text evidence="1">The sequence shown here is derived from an EMBL/GenBank/DDBJ whole genome shotgun (WGS) entry which is preliminary data.</text>
</comment>
<sequence length="50" mass="5423">MYVFSSIADMGGTMTPQPPVATKWYGMDGLTMTKAGHFVTIVKSVKILTN</sequence>
<dbReference type="EMBL" id="JABXXS010000011">
    <property type="protein sequence ID" value="NVN36579.1"/>
    <property type="molecule type" value="Genomic_DNA"/>
</dbReference>
<proteinExistence type="predicted"/>
<evidence type="ECO:0000313" key="2">
    <source>
        <dbReference type="Proteomes" id="UP000522590"/>
    </source>
</evidence>
<organism evidence="1 2">
    <name type="scientific">Komagataeibacter swingsii</name>
    <dbReference type="NCBI Taxonomy" id="215220"/>
    <lineage>
        <taxon>Bacteria</taxon>
        <taxon>Pseudomonadati</taxon>
        <taxon>Pseudomonadota</taxon>
        <taxon>Alphaproteobacteria</taxon>
        <taxon>Acetobacterales</taxon>
        <taxon>Acetobacteraceae</taxon>
        <taxon>Komagataeibacter</taxon>
    </lineage>
</organism>